<gene>
    <name evidence="3" type="ORF">D9757_001124</name>
</gene>
<dbReference type="InterPro" id="IPR025337">
    <property type="entry name" value="Questin_oxidase-like"/>
</dbReference>
<reference evidence="3 4" key="1">
    <citation type="journal article" date="2020" name="ISME J.">
        <title>Uncovering the hidden diversity of litter-decomposition mechanisms in mushroom-forming fungi.</title>
        <authorList>
            <person name="Floudas D."/>
            <person name="Bentzer J."/>
            <person name="Ahren D."/>
            <person name="Johansson T."/>
            <person name="Persson P."/>
            <person name="Tunlid A."/>
        </authorList>
    </citation>
    <scope>NUCLEOTIDE SEQUENCE [LARGE SCALE GENOMIC DNA]</scope>
    <source>
        <strain evidence="3 4">CBS 406.79</strain>
    </source>
</reference>
<dbReference type="Pfam" id="PF14027">
    <property type="entry name" value="Questin_oxidase"/>
    <property type="match status" value="1"/>
</dbReference>
<protein>
    <submittedName>
        <fullName evidence="3">Uncharacterized protein</fullName>
    </submittedName>
</protein>
<evidence type="ECO:0000256" key="1">
    <source>
        <dbReference type="ARBA" id="ARBA00023002"/>
    </source>
</evidence>
<keyword evidence="1" id="KW-0560">Oxidoreductase</keyword>
<proteinExistence type="predicted"/>
<name>A0A8H5I0X7_9AGAR</name>
<dbReference type="AlphaFoldDB" id="A0A8H5I0X7"/>
<dbReference type="OrthoDB" id="10004862at2759"/>
<feature type="region of interest" description="Disordered" evidence="2">
    <location>
        <begin position="417"/>
        <end position="440"/>
    </location>
</feature>
<sequence length="492" mass="54564">MASSTYRLLRNGILNLPRPSPACKPLAEKLLQKDAQNFHSLFRSGFHNHLSHHTLAAYDLGAPPALLQKIFDNEAKTQRTIVIEPKDEEIKITDSNWTSHLGDQHAYSRFVKFFEERVSSFGVVKTLEQFIFSPEANGEGRTMLARLMSGIAHPFILVGYGLEFGNDALVATGLASAAIHNADAPKLYEPLTATSLAPSSANLSILEILSLVYTSPTLAPPMPYDPNALFTTRISSALSNGRKEAILDMCSRFHVPPAISETKMQEKIEQLVWATVLLLFSTGREERKPRLDFFLMHLVTSSIFLKSYIRVLEDPMHRVLIVKAFLPTMLLYLISRGRPVIQPHLVMQATDKPRPPYGSTPPYTSKGTGLGSPLDNNEYNPWPALIEASLYASDSHVLKTIRTLIFAAREYGDTPSGSVLGAVKREEKPQKSAEESIPGSSNLDGSIFVRAAGMLMDYMGWTTCGQTERDDWDRSALGWDDAWKGGDDRNSI</sequence>
<dbReference type="PANTHER" id="PTHR35870">
    <property type="entry name" value="PROTEIN, PUTATIVE (AFU_ORTHOLOGUE AFUA_5G03330)-RELATED"/>
    <property type="match status" value="1"/>
</dbReference>
<feature type="region of interest" description="Disordered" evidence="2">
    <location>
        <begin position="350"/>
        <end position="372"/>
    </location>
</feature>
<accession>A0A8H5I0X7</accession>
<keyword evidence="4" id="KW-1185">Reference proteome</keyword>
<feature type="compositionally biased region" description="Basic and acidic residues" evidence="2">
    <location>
        <begin position="423"/>
        <end position="434"/>
    </location>
</feature>
<evidence type="ECO:0000313" key="3">
    <source>
        <dbReference type="EMBL" id="KAF5393013.1"/>
    </source>
</evidence>
<dbReference type="PANTHER" id="PTHR35870:SF1">
    <property type="entry name" value="PROTEIN, PUTATIVE (AFU_ORTHOLOGUE AFUA_5G03330)-RELATED"/>
    <property type="match status" value="1"/>
</dbReference>
<dbReference type="Proteomes" id="UP000518752">
    <property type="component" value="Unassembled WGS sequence"/>
</dbReference>
<dbReference type="GO" id="GO:0016491">
    <property type="term" value="F:oxidoreductase activity"/>
    <property type="evidence" value="ECO:0007669"/>
    <property type="project" value="UniProtKB-KW"/>
</dbReference>
<organism evidence="3 4">
    <name type="scientific">Collybiopsis confluens</name>
    <dbReference type="NCBI Taxonomy" id="2823264"/>
    <lineage>
        <taxon>Eukaryota</taxon>
        <taxon>Fungi</taxon>
        <taxon>Dikarya</taxon>
        <taxon>Basidiomycota</taxon>
        <taxon>Agaricomycotina</taxon>
        <taxon>Agaricomycetes</taxon>
        <taxon>Agaricomycetidae</taxon>
        <taxon>Agaricales</taxon>
        <taxon>Marasmiineae</taxon>
        <taxon>Omphalotaceae</taxon>
        <taxon>Collybiopsis</taxon>
    </lineage>
</organism>
<comment type="caution">
    <text evidence="3">The sequence shown here is derived from an EMBL/GenBank/DDBJ whole genome shotgun (WGS) entry which is preliminary data.</text>
</comment>
<evidence type="ECO:0000313" key="4">
    <source>
        <dbReference type="Proteomes" id="UP000518752"/>
    </source>
</evidence>
<evidence type="ECO:0000256" key="2">
    <source>
        <dbReference type="SAM" id="MobiDB-lite"/>
    </source>
</evidence>
<dbReference type="EMBL" id="JAACJN010000003">
    <property type="protein sequence ID" value="KAF5393013.1"/>
    <property type="molecule type" value="Genomic_DNA"/>
</dbReference>